<evidence type="ECO:0000256" key="6">
    <source>
        <dbReference type="ARBA" id="ARBA00034617"/>
    </source>
</evidence>
<dbReference type="PANTHER" id="PTHR11070">
    <property type="entry name" value="UVRD / RECB / PCRA DNA HELICASE FAMILY MEMBER"/>
    <property type="match status" value="1"/>
</dbReference>
<dbReference type="InterPro" id="IPR000212">
    <property type="entry name" value="DNA_helicase_UvrD/REP"/>
</dbReference>
<dbReference type="RefSeq" id="WP_128985729.1">
    <property type="nucleotide sequence ID" value="NZ_PDJZ01000002.1"/>
</dbReference>
<feature type="binding site" evidence="9">
    <location>
        <begin position="25"/>
        <end position="32"/>
    </location>
    <ligand>
        <name>ATP</name>
        <dbReference type="ChEBI" id="CHEBI:30616"/>
    </ligand>
</feature>
<gene>
    <name evidence="11" type="ORF">CRU90_02685</name>
</gene>
<dbReference type="GO" id="GO:0003677">
    <property type="term" value="F:DNA binding"/>
    <property type="evidence" value="ECO:0007669"/>
    <property type="project" value="InterPro"/>
</dbReference>
<evidence type="ECO:0000256" key="5">
    <source>
        <dbReference type="ARBA" id="ARBA00023235"/>
    </source>
</evidence>
<name>A0A4Q0ZG78_9BACT</name>
<evidence type="ECO:0000313" key="12">
    <source>
        <dbReference type="Proteomes" id="UP000290870"/>
    </source>
</evidence>
<evidence type="ECO:0000256" key="1">
    <source>
        <dbReference type="ARBA" id="ARBA00022741"/>
    </source>
</evidence>
<evidence type="ECO:0000259" key="10">
    <source>
        <dbReference type="PROSITE" id="PS51198"/>
    </source>
</evidence>
<evidence type="ECO:0000256" key="9">
    <source>
        <dbReference type="PROSITE-ProRule" id="PRU00560"/>
    </source>
</evidence>
<comment type="catalytic activity">
    <reaction evidence="6">
        <text>Couples ATP hydrolysis with the unwinding of duplex DNA by translocating in the 3'-5' direction.</text>
        <dbReference type="EC" id="5.6.2.4"/>
    </reaction>
</comment>
<keyword evidence="3 9" id="KW-0347">Helicase</keyword>
<keyword evidence="5" id="KW-0413">Isomerase</keyword>
<sequence length="568" mass="64933">MSLVDSLSQEQQVVLAANGKFVLRACPGSGKTFTVSAKIEDLLKGWTSNYQGIAALSFTNVAWKEIEKNLVEHNIHFNYPHFLGTLDSFINKHIFLPFGHLVMECDKRPELVGEPYGSWSFPILGKGYKAYYQYFDIFSFNIDNELIAIGDTTSCFFGSKWDQKGHADNIKQAKGILYKKGYANQSDANFFALKILENYPNIAKSLIERFPYFIIDEGQDTTEIQMAIIEKLIEYGLENVILVGDPDQSIYEWNFARPELFTNKYNEWNKHILNENRRSSQLICNHTHNLSSLTAISTSVSDQPDITPEVVTFSESTINDTIDSFIDTCKSHGIEITEENVAVIFRSKSLLDPIKGIQSTGYGVNKHIWKAGEFGVKDIVQGKYLYDCGQYKTGFKSIKHGLIKRLTQSNKITKETINSFLDIQKMSLTQFRAEVYKFINGLPDTANILMKDFIKEVNDKNEGLNLQLKEDTLLHVHELFTDNTSQEHKKCRVGTIHSVKGETFEAVLLFLKKKDRKNYTTFIKEGNFHENEEMRNVYVAITRPRKFIMIAVPDETNKTAWKQVLGLQ</sequence>
<evidence type="ECO:0000256" key="4">
    <source>
        <dbReference type="ARBA" id="ARBA00022840"/>
    </source>
</evidence>
<dbReference type="GO" id="GO:0043138">
    <property type="term" value="F:3'-5' DNA helicase activity"/>
    <property type="evidence" value="ECO:0007669"/>
    <property type="project" value="UniProtKB-EC"/>
</dbReference>
<evidence type="ECO:0000313" key="11">
    <source>
        <dbReference type="EMBL" id="RXJ85503.1"/>
    </source>
</evidence>
<dbReference type="Pfam" id="PF13361">
    <property type="entry name" value="UvrD_C"/>
    <property type="match status" value="1"/>
</dbReference>
<keyword evidence="4 9" id="KW-0067">ATP-binding</keyword>
<dbReference type="InterPro" id="IPR027417">
    <property type="entry name" value="P-loop_NTPase"/>
</dbReference>
<dbReference type="Pfam" id="PF00580">
    <property type="entry name" value="UvrD-helicase"/>
    <property type="match status" value="2"/>
</dbReference>
<keyword evidence="1 9" id="KW-0547">Nucleotide-binding</keyword>
<organism evidence="11 12">
    <name type="scientific">Arcobacter cloacae</name>
    <dbReference type="NCBI Taxonomy" id="1054034"/>
    <lineage>
        <taxon>Bacteria</taxon>
        <taxon>Pseudomonadati</taxon>
        <taxon>Campylobacterota</taxon>
        <taxon>Epsilonproteobacteria</taxon>
        <taxon>Campylobacterales</taxon>
        <taxon>Arcobacteraceae</taxon>
        <taxon>Arcobacter</taxon>
    </lineage>
</organism>
<feature type="domain" description="UvrD-like helicase ATP-binding" evidence="10">
    <location>
        <begin position="4"/>
        <end position="280"/>
    </location>
</feature>
<dbReference type="InterPro" id="IPR014016">
    <property type="entry name" value="UvrD-like_ATP-bd"/>
</dbReference>
<keyword evidence="2 9" id="KW-0378">Hydrolase</keyword>
<dbReference type="PROSITE" id="PS51198">
    <property type="entry name" value="UVRD_HELICASE_ATP_BIND"/>
    <property type="match status" value="1"/>
</dbReference>
<evidence type="ECO:0000256" key="8">
    <source>
        <dbReference type="ARBA" id="ARBA00048988"/>
    </source>
</evidence>
<comment type="catalytic activity">
    <reaction evidence="8">
        <text>ATP + H2O = ADP + phosphate + H(+)</text>
        <dbReference type="Rhea" id="RHEA:13065"/>
        <dbReference type="ChEBI" id="CHEBI:15377"/>
        <dbReference type="ChEBI" id="CHEBI:15378"/>
        <dbReference type="ChEBI" id="CHEBI:30616"/>
        <dbReference type="ChEBI" id="CHEBI:43474"/>
        <dbReference type="ChEBI" id="CHEBI:456216"/>
        <dbReference type="EC" id="5.6.2.4"/>
    </reaction>
</comment>
<dbReference type="EMBL" id="PDJZ01000002">
    <property type="protein sequence ID" value="RXJ85503.1"/>
    <property type="molecule type" value="Genomic_DNA"/>
</dbReference>
<accession>A0A4Q0ZG78</accession>
<dbReference type="GO" id="GO:0005524">
    <property type="term" value="F:ATP binding"/>
    <property type="evidence" value="ECO:0007669"/>
    <property type="project" value="UniProtKB-UniRule"/>
</dbReference>
<evidence type="ECO:0000256" key="2">
    <source>
        <dbReference type="ARBA" id="ARBA00022801"/>
    </source>
</evidence>
<dbReference type="InterPro" id="IPR014017">
    <property type="entry name" value="DNA_helicase_UvrD-like_C"/>
</dbReference>
<dbReference type="Proteomes" id="UP000290870">
    <property type="component" value="Unassembled WGS sequence"/>
</dbReference>
<dbReference type="SUPFAM" id="SSF52540">
    <property type="entry name" value="P-loop containing nucleoside triphosphate hydrolases"/>
    <property type="match status" value="1"/>
</dbReference>
<evidence type="ECO:0000256" key="3">
    <source>
        <dbReference type="ARBA" id="ARBA00022806"/>
    </source>
</evidence>
<dbReference type="OrthoDB" id="9810135at2"/>
<dbReference type="GO" id="GO:0005829">
    <property type="term" value="C:cytosol"/>
    <property type="evidence" value="ECO:0007669"/>
    <property type="project" value="TreeGrafter"/>
</dbReference>
<comment type="caution">
    <text evidence="11">The sequence shown here is derived from an EMBL/GenBank/DDBJ whole genome shotgun (WGS) entry which is preliminary data.</text>
</comment>
<dbReference type="PANTHER" id="PTHR11070:SF3">
    <property type="entry name" value="DNA 3'-5' HELICASE"/>
    <property type="match status" value="1"/>
</dbReference>
<protein>
    <recommendedName>
        <fullName evidence="7">DNA 3'-5' helicase</fullName>
        <ecNumber evidence="7">5.6.2.4</ecNumber>
    </recommendedName>
</protein>
<evidence type="ECO:0000256" key="7">
    <source>
        <dbReference type="ARBA" id="ARBA00034808"/>
    </source>
</evidence>
<dbReference type="Gene3D" id="3.40.50.300">
    <property type="entry name" value="P-loop containing nucleotide triphosphate hydrolases"/>
    <property type="match status" value="2"/>
</dbReference>
<dbReference type="GO" id="GO:0016887">
    <property type="term" value="F:ATP hydrolysis activity"/>
    <property type="evidence" value="ECO:0007669"/>
    <property type="project" value="RHEA"/>
</dbReference>
<dbReference type="GO" id="GO:0000725">
    <property type="term" value="P:recombinational repair"/>
    <property type="evidence" value="ECO:0007669"/>
    <property type="project" value="TreeGrafter"/>
</dbReference>
<dbReference type="EC" id="5.6.2.4" evidence="7"/>
<dbReference type="AlphaFoldDB" id="A0A4Q0ZG78"/>
<reference evidence="11 12" key="1">
    <citation type="submission" date="2017-10" db="EMBL/GenBank/DDBJ databases">
        <title>Genomics of the genus Arcobacter.</title>
        <authorList>
            <person name="Perez-Cataluna A."/>
            <person name="Figueras M.J."/>
        </authorList>
    </citation>
    <scope>NUCLEOTIDE SEQUENCE [LARGE SCALE GENOMIC DNA]</scope>
    <source>
        <strain evidence="11 12">F26</strain>
    </source>
</reference>
<proteinExistence type="predicted"/>